<name>F2Z5Z2_SULAC</name>
<dbReference type="Pfam" id="PF21572">
    <property type="entry name" value="Nop5_56-rel_N_Arc"/>
    <property type="match status" value="1"/>
</dbReference>
<dbReference type="SUPFAM" id="SSF89124">
    <property type="entry name" value="Nop domain"/>
    <property type="match status" value="1"/>
</dbReference>
<dbReference type="InterPro" id="IPR047099">
    <property type="entry name" value="Nop5_N_sf"/>
</dbReference>
<dbReference type="STRING" id="330779.Saci_1347"/>
<protein>
    <submittedName>
        <fullName evidence="4">NOP56/58-like protein</fullName>
    </submittedName>
</protein>
<dbReference type="PATRIC" id="fig|330779.12.peg.1300"/>
<dbReference type="GO" id="GO:0031428">
    <property type="term" value="C:box C/D methylation guide snoRNP complex"/>
    <property type="evidence" value="ECO:0007669"/>
    <property type="project" value="InterPro"/>
</dbReference>
<dbReference type="InterPro" id="IPR012976">
    <property type="entry name" value="NOSIC"/>
</dbReference>
<dbReference type="InterPro" id="IPR002687">
    <property type="entry name" value="Nop_dom"/>
</dbReference>
<feature type="compositionally biased region" description="Basic residues" evidence="2">
    <location>
        <begin position="394"/>
        <end position="412"/>
    </location>
</feature>
<dbReference type="AlphaFoldDB" id="F2Z5Z2"/>
<dbReference type="InterPro" id="IPR042239">
    <property type="entry name" value="Nop_C"/>
</dbReference>
<dbReference type="InterPro" id="IPR048896">
    <property type="entry name" value="Nop5_56-rel_N"/>
</dbReference>
<evidence type="ECO:0000313" key="5">
    <source>
        <dbReference type="Proteomes" id="UP000001018"/>
    </source>
</evidence>
<dbReference type="RefSeq" id="WP_011278184.1">
    <property type="nucleotide sequence ID" value="NC_007181.1"/>
</dbReference>
<dbReference type="KEGG" id="sai:Saci_1347"/>
<dbReference type="InterPro" id="IPR045056">
    <property type="entry name" value="Nop56/Nop58"/>
</dbReference>
<dbReference type="PANTHER" id="PTHR10894">
    <property type="entry name" value="NUCLEOLAR PROTEIN 5 NUCLEOLAR PROTEIN NOP5 NOP58"/>
    <property type="match status" value="1"/>
</dbReference>
<evidence type="ECO:0000256" key="1">
    <source>
        <dbReference type="ARBA" id="ARBA00009211"/>
    </source>
</evidence>
<keyword evidence="5" id="KW-1185">Reference proteome</keyword>
<dbReference type="FunFam" id="1.10.246.90:FF:000007">
    <property type="entry name" value="Pre mRNA splicing protein"/>
    <property type="match status" value="1"/>
</dbReference>
<dbReference type="InterPro" id="IPR036070">
    <property type="entry name" value="Nop_dom_sf"/>
</dbReference>
<dbReference type="PANTHER" id="PTHR10894:SF0">
    <property type="entry name" value="NUCLEOLAR PROTEIN 56"/>
    <property type="match status" value="1"/>
</dbReference>
<accession>F2Z5Z2</accession>
<dbReference type="eggNOG" id="arCOG01923">
    <property type="taxonomic scope" value="Archaea"/>
</dbReference>
<feature type="domain" description="Nop" evidence="3">
    <location>
        <begin position="260"/>
        <end position="375"/>
    </location>
</feature>
<dbReference type="HOGENOM" id="CLU_015495_1_0_2"/>
<dbReference type="PROSITE" id="PS51358">
    <property type="entry name" value="NOP"/>
    <property type="match status" value="1"/>
</dbReference>
<comment type="similarity">
    <text evidence="1">Belongs to the NOP5/NOP56 family.</text>
</comment>
<dbReference type="NCBIfam" id="NF011121">
    <property type="entry name" value="PRK14552.1"/>
    <property type="match status" value="1"/>
</dbReference>
<evidence type="ECO:0000256" key="2">
    <source>
        <dbReference type="SAM" id="MobiDB-lite"/>
    </source>
</evidence>
<evidence type="ECO:0000313" key="4">
    <source>
        <dbReference type="EMBL" id="AAY80682.1"/>
    </source>
</evidence>
<dbReference type="EMBL" id="CP000077">
    <property type="protein sequence ID" value="AAY80682.1"/>
    <property type="molecule type" value="Genomic_DNA"/>
</dbReference>
<dbReference type="Proteomes" id="UP000001018">
    <property type="component" value="Chromosome"/>
</dbReference>
<organism evidence="4 5">
    <name type="scientific">Sulfolobus acidocaldarius (strain ATCC 33909 / DSM 639 / JCM 8929 / NBRC 15157 / NCIMB 11770)</name>
    <dbReference type="NCBI Taxonomy" id="330779"/>
    <lineage>
        <taxon>Archaea</taxon>
        <taxon>Thermoproteota</taxon>
        <taxon>Thermoprotei</taxon>
        <taxon>Sulfolobales</taxon>
        <taxon>Sulfolobaceae</taxon>
        <taxon>Sulfolobus</taxon>
    </lineage>
</organism>
<gene>
    <name evidence="4" type="ordered locus">Saci_1347</name>
</gene>
<reference evidence="4 5" key="1">
    <citation type="journal article" date="2005" name="J. Bacteriol.">
        <title>The genome of Sulfolobus acidocaldarius, a model organism of the Crenarchaeota.</title>
        <authorList>
            <person name="Chen L."/>
            <person name="Brugger K."/>
            <person name="Skovgaard M."/>
            <person name="Redder P."/>
            <person name="She Q."/>
            <person name="Torarinsson E."/>
            <person name="Greve B."/>
            <person name="Awayez M."/>
            <person name="Zibat A."/>
            <person name="Klenk H.-P."/>
            <person name="Garrett R.A."/>
        </authorList>
    </citation>
    <scope>NUCLEOTIDE SEQUENCE [LARGE SCALE GENOMIC DNA]</scope>
    <source>
        <strain evidence="5">ATCC 33909 / DSM 639 / JCM 8929 / NBRC 15157 / NCIMB 11770</strain>
    </source>
</reference>
<dbReference type="GeneID" id="14551850"/>
<dbReference type="SMART" id="SM00931">
    <property type="entry name" value="NOSIC"/>
    <property type="match status" value="1"/>
</dbReference>
<evidence type="ECO:0000259" key="3">
    <source>
        <dbReference type="PROSITE" id="PS51358"/>
    </source>
</evidence>
<dbReference type="Gene3D" id="3.30.420.220">
    <property type="match status" value="1"/>
</dbReference>
<sequence>MKIYLVEHAIGSFGYDESGKLIDFVPNSKDIGKVTEALIENEKGTPLPSAIELINKLKPDQVVVENDAEVPALQKLGIKASSEIRNMGTEIFRENLVNVAIQTKIVNSEDELYNFLYELSMEYTRRKLRGAASKRDLLAIQAIRAIDDIDKTINLFSERLREWYSIHFPELDKLIEDHWLYASIISKFGHRDNLSDTGLEEIGLNKEKIEKIMNAAKNSIGADITDVDIKSVKTLSDIILKLYEERLELTDYTESVMREVAPNVTSLVGPTLGARLLSLAGSLEDLAKMPASTIQVLGAEKALFRALRKGGRPPKHGVIFQYPAIHNSPRWQRGKIARALAAKLAIAARVDYFSGKFIGNKLNEELKKRIDEIREKYAQPPPRKQEQKVEQKGKKERKNKKDKRRGKKEGRR</sequence>
<dbReference type="Gene3D" id="1.10.246.90">
    <property type="entry name" value="Nop domain"/>
    <property type="match status" value="1"/>
</dbReference>
<dbReference type="GO" id="GO:0030515">
    <property type="term" value="F:snoRNA binding"/>
    <property type="evidence" value="ECO:0007669"/>
    <property type="project" value="InterPro"/>
</dbReference>
<dbReference type="Pfam" id="PF01798">
    <property type="entry name" value="Nop"/>
    <property type="match status" value="1"/>
</dbReference>
<feature type="compositionally biased region" description="Basic and acidic residues" evidence="2">
    <location>
        <begin position="373"/>
        <end position="393"/>
    </location>
</feature>
<feature type="region of interest" description="Disordered" evidence="2">
    <location>
        <begin position="373"/>
        <end position="412"/>
    </location>
</feature>
<dbReference type="Gene3D" id="1.10.287.4070">
    <property type="match status" value="1"/>
</dbReference>
<proteinExistence type="inferred from homology"/>